<dbReference type="RefSeq" id="WP_163298517.1">
    <property type="nucleotide sequence ID" value="NZ_JAAGRR010000051.1"/>
</dbReference>
<proteinExistence type="predicted"/>
<organism evidence="3 4">
    <name type="scientific">Dissulfurirhabdus thermomarina</name>
    <dbReference type="NCBI Taxonomy" id="1765737"/>
    <lineage>
        <taxon>Bacteria</taxon>
        <taxon>Deltaproteobacteria</taxon>
        <taxon>Dissulfurirhabdaceae</taxon>
        <taxon>Dissulfurirhabdus</taxon>
    </lineage>
</organism>
<feature type="transmembrane region" description="Helical" evidence="1">
    <location>
        <begin position="40"/>
        <end position="57"/>
    </location>
</feature>
<accession>A0A6N9TMU1</accession>
<reference evidence="3 4" key="1">
    <citation type="submission" date="2020-02" db="EMBL/GenBank/DDBJ databases">
        <title>Comparative genomics of sulfur disproportionating microorganisms.</title>
        <authorList>
            <person name="Ward L.M."/>
            <person name="Bertran E."/>
            <person name="Johnston D.T."/>
        </authorList>
    </citation>
    <scope>NUCLEOTIDE SEQUENCE [LARGE SCALE GENOMIC DNA]</scope>
    <source>
        <strain evidence="3 4">DSM 100025</strain>
    </source>
</reference>
<gene>
    <name evidence="3" type="ORF">G3N55_05920</name>
</gene>
<evidence type="ECO:0000313" key="3">
    <source>
        <dbReference type="EMBL" id="NDY42378.1"/>
    </source>
</evidence>
<sequence length="178" mass="19155">MDHPDDTPPKPTPPPTRLAPTRFLRYYWLRLLRLQGDPCFLARGVAVGIAVALTPTIPFHTVLIVVLCGLLGGNLIAAVIASWLVSNPVTIPFQYLAAWKIGAVLTGARFDASEARLLAAAVESADVVTAASAFFHAGGTLIRCMMVGGVAMALPGGAVGYAGFLWVYRAYRRHRNRR</sequence>
<feature type="transmembrane region" description="Helical" evidence="1">
    <location>
        <begin position="64"/>
        <end position="85"/>
    </location>
</feature>
<dbReference type="PANTHER" id="PTHR40547:SF1">
    <property type="entry name" value="SLL0298 PROTEIN"/>
    <property type="match status" value="1"/>
</dbReference>
<feature type="domain" description="DUF2062" evidence="2">
    <location>
        <begin position="22"/>
        <end position="176"/>
    </location>
</feature>
<dbReference type="Proteomes" id="UP000469346">
    <property type="component" value="Unassembled WGS sequence"/>
</dbReference>
<feature type="transmembrane region" description="Helical" evidence="1">
    <location>
        <begin position="145"/>
        <end position="168"/>
    </location>
</feature>
<evidence type="ECO:0000259" key="2">
    <source>
        <dbReference type="Pfam" id="PF09835"/>
    </source>
</evidence>
<keyword evidence="1" id="KW-0472">Membrane</keyword>
<comment type="caution">
    <text evidence="3">The sequence shown here is derived from an EMBL/GenBank/DDBJ whole genome shotgun (WGS) entry which is preliminary data.</text>
</comment>
<keyword evidence="4" id="KW-1185">Reference proteome</keyword>
<dbReference type="Pfam" id="PF09835">
    <property type="entry name" value="DUF2062"/>
    <property type="match status" value="1"/>
</dbReference>
<name>A0A6N9TMU1_DISTH</name>
<keyword evidence="1" id="KW-1133">Transmembrane helix</keyword>
<evidence type="ECO:0000256" key="1">
    <source>
        <dbReference type="SAM" id="Phobius"/>
    </source>
</evidence>
<dbReference type="PANTHER" id="PTHR40547">
    <property type="entry name" value="SLL0298 PROTEIN"/>
    <property type="match status" value="1"/>
</dbReference>
<dbReference type="InterPro" id="IPR018639">
    <property type="entry name" value="DUF2062"/>
</dbReference>
<protein>
    <submittedName>
        <fullName evidence="3">DUF2062 domain-containing protein</fullName>
    </submittedName>
</protein>
<dbReference type="AlphaFoldDB" id="A0A6N9TMU1"/>
<evidence type="ECO:0000313" key="4">
    <source>
        <dbReference type="Proteomes" id="UP000469346"/>
    </source>
</evidence>
<keyword evidence="1" id="KW-0812">Transmembrane</keyword>
<feature type="non-terminal residue" evidence="3">
    <location>
        <position position="178"/>
    </location>
</feature>
<dbReference type="EMBL" id="JAAGRR010000051">
    <property type="protein sequence ID" value="NDY42378.1"/>
    <property type="molecule type" value="Genomic_DNA"/>
</dbReference>